<dbReference type="NCBIfam" id="TIGR01146">
    <property type="entry name" value="ATPsyn_F1gamma"/>
    <property type="match status" value="1"/>
</dbReference>
<keyword evidence="1" id="KW-0139">CF(1)</keyword>
<dbReference type="InterPro" id="IPR000131">
    <property type="entry name" value="ATP_synth_F1_gsu"/>
</dbReference>
<accession>A0ABV8P164</accession>
<proteinExistence type="inferred from homology"/>
<dbReference type="NCBIfam" id="NF004144">
    <property type="entry name" value="PRK05621.1-1"/>
    <property type="match status" value="1"/>
</dbReference>
<sequence length="303" mass="33385">MPGIKEIRTKIKSVQNTRKITKAMEMVAASKMRKAQDRMRAGRPYATKIREIATHLMQANPDYHHPYTVEPGNLRAVGIVVVSTDKGLCGGLNTNVMRLVLARIREFQEKGAKVQVTALGNKALGTLSRIGVDLVSQEVQLGDTPNLERLIGAVKVQLDDFINGKIDAVYLATNRFVNTMKQDPSFIRLLPLPGGLQDPFQTESVTSEDSQNQVQSTHGWDYLYEPDARTVIDELLMRYVEGLVYQAVAENMASEQSARMVAMKAASDNAKKVIGDLQLVYNKTRQAAITKEISEIVGGAAAV</sequence>
<comment type="caution">
    <text evidence="2">The sequence shown here is derived from an EMBL/GenBank/DDBJ whole genome shotgun (WGS) entry which is preliminary data.</text>
</comment>
<dbReference type="CDD" id="cd12151">
    <property type="entry name" value="F1-ATPase_gamma"/>
    <property type="match status" value="1"/>
</dbReference>
<dbReference type="InterPro" id="IPR023632">
    <property type="entry name" value="ATP_synth_F1_gsu_CS"/>
</dbReference>
<dbReference type="PANTHER" id="PTHR11693:SF22">
    <property type="entry name" value="ATP SYNTHASE SUBUNIT GAMMA, MITOCHONDRIAL"/>
    <property type="match status" value="1"/>
</dbReference>
<keyword evidence="1" id="KW-0813">Transport</keyword>
<dbReference type="EMBL" id="JBHSBV010000004">
    <property type="protein sequence ID" value="MFC4201868.1"/>
    <property type="molecule type" value="Genomic_DNA"/>
</dbReference>
<dbReference type="Proteomes" id="UP001595848">
    <property type="component" value="Unassembled WGS sequence"/>
</dbReference>
<keyword evidence="3" id="KW-1185">Reference proteome</keyword>
<dbReference type="HAMAP" id="MF_00815">
    <property type="entry name" value="ATP_synth_gamma_bact"/>
    <property type="match status" value="1"/>
</dbReference>
<dbReference type="PANTHER" id="PTHR11693">
    <property type="entry name" value="ATP SYNTHASE GAMMA CHAIN"/>
    <property type="match status" value="1"/>
</dbReference>
<comment type="similarity">
    <text evidence="1">Belongs to the ATPase gamma chain family.</text>
</comment>
<keyword evidence="1" id="KW-1003">Cell membrane</keyword>
<dbReference type="PROSITE" id="PS00153">
    <property type="entry name" value="ATPASE_GAMMA"/>
    <property type="match status" value="1"/>
</dbReference>
<comment type="subunit">
    <text evidence="1">F-type ATPases have 2 components, CF(1) - the catalytic core - and CF(0) - the membrane proton channel. CF(1) has five subunits: alpha(3), beta(3), gamma(1), delta(1), epsilon(1). CF(0) has three main subunits: a, b and c.</text>
</comment>
<organism evidence="2 3">
    <name type="scientific">Candidimonas humi</name>
    <dbReference type="NCBI Taxonomy" id="683355"/>
    <lineage>
        <taxon>Bacteria</taxon>
        <taxon>Pseudomonadati</taxon>
        <taxon>Pseudomonadota</taxon>
        <taxon>Betaproteobacteria</taxon>
        <taxon>Burkholderiales</taxon>
        <taxon>Alcaligenaceae</taxon>
        <taxon>Candidimonas</taxon>
    </lineage>
</organism>
<reference evidence="3" key="1">
    <citation type="journal article" date="2019" name="Int. J. Syst. Evol. Microbiol.">
        <title>The Global Catalogue of Microorganisms (GCM) 10K type strain sequencing project: providing services to taxonomists for standard genome sequencing and annotation.</title>
        <authorList>
            <consortium name="The Broad Institute Genomics Platform"/>
            <consortium name="The Broad Institute Genome Sequencing Center for Infectious Disease"/>
            <person name="Wu L."/>
            <person name="Ma J."/>
        </authorList>
    </citation>
    <scope>NUCLEOTIDE SEQUENCE [LARGE SCALE GENOMIC DNA]</scope>
    <source>
        <strain evidence="3">LMG 24813</strain>
    </source>
</reference>
<name>A0ABV8P164_9BURK</name>
<evidence type="ECO:0000256" key="1">
    <source>
        <dbReference type="HAMAP-Rule" id="MF_00815"/>
    </source>
</evidence>
<evidence type="ECO:0000313" key="3">
    <source>
        <dbReference type="Proteomes" id="UP001595848"/>
    </source>
</evidence>
<keyword evidence="1" id="KW-0472">Membrane</keyword>
<dbReference type="Pfam" id="PF00231">
    <property type="entry name" value="ATP-synt"/>
    <property type="match status" value="1"/>
</dbReference>
<comment type="function">
    <text evidence="1">Produces ATP from ADP in the presence of a proton gradient across the membrane. The gamma chain is believed to be important in regulating ATPase activity and the flow of protons through the CF(0) complex.</text>
</comment>
<keyword evidence="1" id="KW-0066">ATP synthesis</keyword>
<comment type="subcellular location">
    <subcellularLocation>
        <location evidence="1">Cell membrane</location>
        <topology evidence="1">Peripheral membrane protein</topology>
    </subcellularLocation>
</comment>
<evidence type="ECO:0000313" key="2">
    <source>
        <dbReference type="EMBL" id="MFC4201868.1"/>
    </source>
</evidence>
<gene>
    <name evidence="1 2" type="primary">atpG</name>
    <name evidence="2" type="ORF">ACFOY1_12985</name>
</gene>
<keyword evidence="1" id="KW-0375">Hydrogen ion transport</keyword>
<keyword evidence="1" id="KW-0406">Ion transport</keyword>
<protein>
    <recommendedName>
        <fullName evidence="1">ATP synthase gamma chain</fullName>
    </recommendedName>
    <alternativeName>
        <fullName evidence="1">ATP synthase F1 sector gamma subunit</fullName>
    </alternativeName>
    <alternativeName>
        <fullName evidence="1">F-ATPase gamma subunit</fullName>
    </alternativeName>
</protein>
<dbReference type="RefSeq" id="WP_217964867.1">
    <property type="nucleotide sequence ID" value="NZ_JAHTBN010000004.1"/>
</dbReference>